<feature type="domain" description="Polymerase nucleotidyl transferase" evidence="1">
    <location>
        <begin position="14"/>
        <end position="100"/>
    </location>
</feature>
<dbReference type="AlphaFoldDB" id="A0A9D1D8N8"/>
<dbReference type="InterPro" id="IPR043519">
    <property type="entry name" value="NT_sf"/>
</dbReference>
<dbReference type="Proteomes" id="UP000886757">
    <property type="component" value="Unassembled WGS sequence"/>
</dbReference>
<gene>
    <name evidence="2" type="ORF">IAB31_01660</name>
</gene>
<dbReference type="InterPro" id="IPR002934">
    <property type="entry name" value="Polymerase_NTP_transf_dom"/>
</dbReference>
<protein>
    <submittedName>
        <fullName evidence="2">Nucleotidyltransferase domain-containing protein</fullName>
    </submittedName>
</protein>
<dbReference type="Pfam" id="PF01909">
    <property type="entry name" value="NTP_transf_2"/>
    <property type="match status" value="1"/>
</dbReference>
<comment type="caution">
    <text evidence="2">The sequence shown here is derived from an EMBL/GenBank/DDBJ whole genome shotgun (WGS) entry which is preliminary data.</text>
</comment>
<dbReference type="GO" id="GO:0016779">
    <property type="term" value="F:nucleotidyltransferase activity"/>
    <property type="evidence" value="ECO:0007669"/>
    <property type="project" value="InterPro"/>
</dbReference>
<name>A0A9D1D8N8_9FIRM</name>
<organism evidence="2 3">
    <name type="scientific">Candidatus Choladousia intestinavium</name>
    <dbReference type="NCBI Taxonomy" id="2840727"/>
    <lineage>
        <taxon>Bacteria</taxon>
        <taxon>Bacillati</taxon>
        <taxon>Bacillota</taxon>
        <taxon>Clostridia</taxon>
        <taxon>Lachnospirales</taxon>
        <taxon>Lachnospiraceae</taxon>
        <taxon>Lachnospiraceae incertae sedis</taxon>
        <taxon>Candidatus Choladousia</taxon>
    </lineage>
</organism>
<evidence type="ECO:0000313" key="2">
    <source>
        <dbReference type="EMBL" id="HIR12612.1"/>
    </source>
</evidence>
<reference evidence="2" key="1">
    <citation type="submission" date="2020-10" db="EMBL/GenBank/DDBJ databases">
        <authorList>
            <person name="Gilroy R."/>
        </authorList>
    </citation>
    <scope>NUCLEOTIDE SEQUENCE</scope>
    <source>
        <strain evidence="2">ChiSjej4B22-8148</strain>
    </source>
</reference>
<evidence type="ECO:0000313" key="3">
    <source>
        <dbReference type="Proteomes" id="UP000886757"/>
    </source>
</evidence>
<dbReference type="Gene3D" id="3.30.460.10">
    <property type="entry name" value="Beta Polymerase, domain 2"/>
    <property type="match status" value="1"/>
</dbReference>
<proteinExistence type="predicted"/>
<dbReference type="CDD" id="cd05403">
    <property type="entry name" value="NT_KNTase_like"/>
    <property type="match status" value="1"/>
</dbReference>
<reference evidence="2" key="2">
    <citation type="journal article" date="2021" name="PeerJ">
        <title>Extensive microbial diversity within the chicken gut microbiome revealed by metagenomics and culture.</title>
        <authorList>
            <person name="Gilroy R."/>
            <person name="Ravi A."/>
            <person name="Getino M."/>
            <person name="Pursley I."/>
            <person name="Horton D.L."/>
            <person name="Alikhan N.F."/>
            <person name="Baker D."/>
            <person name="Gharbi K."/>
            <person name="Hall N."/>
            <person name="Watson M."/>
            <person name="Adriaenssens E.M."/>
            <person name="Foster-Nyarko E."/>
            <person name="Jarju S."/>
            <person name="Secka A."/>
            <person name="Antonio M."/>
            <person name="Oren A."/>
            <person name="Chaudhuri R.R."/>
            <person name="La Ragione R."/>
            <person name="Hildebrand F."/>
            <person name="Pallen M.J."/>
        </authorList>
    </citation>
    <scope>NUCLEOTIDE SEQUENCE</scope>
    <source>
        <strain evidence="2">ChiSjej4B22-8148</strain>
    </source>
</reference>
<dbReference type="SUPFAM" id="SSF81301">
    <property type="entry name" value="Nucleotidyltransferase"/>
    <property type="match status" value="1"/>
</dbReference>
<sequence length="273" mass="30685">MINEILKKITDAFSPLPFLEGIVLGGSRATGTASRSSDLDIGIYYRKKTVDFSRLNQVASDLDDEHREPLIGPEGDWGRWVNCGGWLKIDGLPVDLILRDLDRVEPIIYASDQGNFSPHYQTGHPHAYLDVMYRGELAASKVLYAPGDDFCRLKRQAEQYPEPLRESLISFFRFEAGFSCMLAKKSAPQGDLYYVAGHLFRSVSALNQVLFALNRTYCLNEKKAVRRIETFPKAPARYARKVEEILSLSPDSASECIRRLEALCGEVDELAGE</sequence>
<accession>A0A9D1D8N8</accession>
<dbReference type="EMBL" id="DVGK01000026">
    <property type="protein sequence ID" value="HIR12612.1"/>
    <property type="molecule type" value="Genomic_DNA"/>
</dbReference>
<evidence type="ECO:0000259" key="1">
    <source>
        <dbReference type="Pfam" id="PF01909"/>
    </source>
</evidence>